<sequence>MDQEDIQQATLDEALVSVKDRVKIGFCNMRINPNKKQKEATYQVVLDILKLSACYNPFLITADVPQIYMQQFWFTITKIKNSSLNLFQLNNQKFEIGVQLFCEILRICPRVINKEFVAPPPHKALVSFLKQLGYKGSLDLICDMYFDHMYQLWRTFAIVINKCLFGKTLDIIMNEDIKNSDACLTYLALSTGTEVPKKGRGKGKGLMDK</sequence>
<accession>A0A6L2MN29</accession>
<proteinExistence type="predicted"/>
<protein>
    <submittedName>
        <fullName evidence="1">Uncharacterized protein</fullName>
    </submittedName>
</protein>
<name>A0A6L2MN29_TANCI</name>
<dbReference type="EMBL" id="BKCJ010006745">
    <property type="protein sequence ID" value="GEU73725.1"/>
    <property type="molecule type" value="Genomic_DNA"/>
</dbReference>
<organism evidence="1">
    <name type="scientific">Tanacetum cinerariifolium</name>
    <name type="common">Dalmatian daisy</name>
    <name type="synonym">Chrysanthemum cinerariifolium</name>
    <dbReference type="NCBI Taxonomy" id="118510"/>
    <lineage>
        <taxon>Eukaryota</taxon>
        <taxon>Viridiplantae</taxon>
        <taxon>Streptophyta</taxon>
        <taxon>Embryophyta</taxon>
        <taxon>Tracheophyta</taxon>
        <taxon>Spermatophyta</taxon>
        <taxon>Magnoliopsida</taxon>
        <taxon>eudicotyledons</taxon>
        <taxon>Gunneridae</taxon>
        <taxon>Pentapetalae</taxon>
        <taxon>asterids</taxon>
        <taxon>campanulids</taxon>
        <taxon>Asterales</taxon>
        <taxon>Asteraceae</taxon>
        <taxon>Asteroideae</taxon>
        <taxon>Anthemideae</taxon>
        <taxon>Anthemidinae</taxon>
        <taxon>Tanacetum</taxon>
    </lineage>
</organism>
<comment type="caution">
    <text evidence="1">The sequence shown here is derived from an EMBL/GenBank/DDBJ whole genome shotgun (WGS) entry which is preliminary data.</text>
</comment>
<dbReference type="AlphaFoldDB" id="A0A6L2MN29"/>
<gene>
    <name evidence="1" type="ORF">Tci_045703</name>
</gene>
<reference evidence="1" key="1">
    <citation type="journal article" date="2019" name="Sci. Rep.">
        <title>Draft genome of Tanacetum cinerariifolium, the natural source of mosquito coil.</title>
        <authorList>
            <person name="Yamashiro T."/>
            <person name="Shiraishi A."/>
            <person name="Satake H."/>
            <person name="Nakayama K."/>
        </authorList>
    </citation>
    <scope>NUCLEOTIDE SEQUENCE</scope>
</reference>
<evidence type="ECO:0000313" key="1">
    <source>
        <dbReference type="EMBL" id="GEU73725.1"/>
    </source>
</evidence>